<sequence>MSGSRCTPVVVDGWGGAGDGCVAVGTAGQVLGEIEDAVRAAFPEDWQSTAADEFRARLTDLLGLADGLRGLLETAQERAAALSAAVAVAWGEQ</sequence>
<evidence type="ECO:0008006" key="3">
    <source>
        <dbReference type="Google" id="ProtNLM"/>
    </source>
</evidence>
<reference evidence="1 2" key="1">
    <citation type="submission" date="2019-05" db="EMBL/GenBank/DDBJ databases">
        <title>Georgenia *** sp. nov., and Georgenia *** sp. nov., isolated from the intestinal contents of plateau pika (Ochotona curzoniae) in the Qinghai-Tibet plateau of China.</title>
        <authorList>
            <person name="Tian Z."/>
        </authorList>
    </citation>
    <scope>NUCLEOTIDE SEQUENCE [LARGE SCALE GENOMIC DNA]</scope>
    <source>
        <strain evidence="1 2">Z294</strain>
    </source>
</reference>
<dbReference type="Proteomes" id="UP000313948">
    <property type="component" value="Chromosome"/>
</dbReference>
<gene>
    <name evidence="1" type="ORF">FE251_14990</name>
</gene>
<name>A0ABX5VU08_9MICO</name>
<keyword evidence="2" id="KW-1185">Reference proteome</keyword>
<proteinExistence type="predicted"/>
<protein>
    <recommendedName>
        <fullName evidence="3">WXG100 family type VII secretion target</fullName>
    </recommendedName>
</protein>
<dbReference type="RefSeq" id="WP_139949171.1">
    <property type="nucleotide sequence ID" value="NZ_CP040899.1"/>
</dbReference>
<evidence type="ECO:0000313" key="2">
    <source>
        <dbReference type="Proteomes" id="UP000313948"/>
    </source>
</evidence>
<dbReference type="EMBL" id="CP040899">
    <property type="protein sequence ID" value="QDB80530.1"/>
    <property type="molecule type" value="Genomic_DNA"/>
</dbReference>
<accession>A0ABX5VU08</accession>
<organism evidence="1 2">
    <name type="scientific">Georgenia wutianyii</name>
    <dbReference type="NCBI Taxonomy" id="2585135"/>
    <lineage>
        <taxon>Bacteria</taxon>
        <taxon>Bacillati</taxon>
        <taxon>Actinomycetota</taxon>
        <taxon>Actinomycetes</taxon>
        <taxon>Micrococcales</taxon>
        <taxon>Bogoriellaceae</taxon>
        <taxon>Georgenia</taxon>
    </lineage>
</organism>
<evidence type="ECO:0000313" key="1">
    <source>
        <dbReference type="EMBL" id="QDB80530.1"/>
    </source>
</evidence>